<comment type="caution">
    <text evidence="2">The sequence shown here is derived from an EMBL/GenBank/DDBJ whole genome shotgun (WGS) entry which is preliminary data.</text>
</comment>
<sequence length="210" mass="22116">MKSLLKKAVRGLMLLLVAPLVLLYLLLRPFSTKDALFSGFSQLLSLVPGVLGSYLRVAAYRLTMQQCAADCYIGFGALFSQQGTRIGRGAYIGPQCNIGWCAIGDDTLLGSGVHILSGKNQHHIQDPTKPYKDQGGSFEQVRIGSNCWLGNGAIVMASVGDGSIVGAGAVVTEPVPPGVIVVGNPARVLRTVAELQQQATAKPEAGAQHD</sequence>
<dbReference type="PANTHER" id="PTHR23416">
    <property type="entry name" value="SIALIC ACID SYNTHASE-RELATED"/>
    <property type="match status" value="1"/>
</dbReference>
<dbReference type="Gene3D" id="2.160.10.10">
    <property type="entry name" value="Hexapeptide repeat proteins"/>
    <property type="match status" value="1"/>
</dbReference>
<reference evidence="2 3" key="1">
    <citation type="submission" date="2023-08" db="EMBL/GenBank/DDBJ databases">
        <authorList>
            <person name="Joshi A."/>
            <person name="Thite S."/>
        </authorList>
    </citation>
    <scope>NUCLEOTIDE SEQUENCE [LARGE SCALE GENOMIC DNA]</scope>
    <source>
        <strain evidence="2 3">1E1</strain>
    </source>
</reference>
<dbReference type="Pfam" id="PF14602">
    <property type="entry name" value="Hexapep_2"/>
    <property type="match status" value="1"/>
</dbReference>
<evidence type="ECO:0000256" key="1">
    <source>
        <dbReference type="SAM" id="Phobius"/>
    </source>
</evidence>
<protein>
    <submittedName>
        <fullName evidence="2">Acyltransferase</fullName>
        <ecNumber evidence="2">2.3.1.-</ecNumber>
    </submittedName>
</protein>
<evidence type="ECO:0000313" key="2">
    <source>
        <dbReference type="EMBL" id="MDP4528142.1"/>
    </source>
</evidence>
<feature type="transmembrane region" description="Helical" evidence="1">
    <location>
        <begin position="36"/>
        <end position="55"/>
    </location>
</feature>
<keyword evidence="3" id="KW-1185">Reference proteome</keyword>
<dbReference type="InterPro" id="IPR051159">
    <property type="entry name" value="Hexapeptide_acetyltransf"/>
</dbReference>
<dbReference type="CDD" id="cd04647">
    <property type="entry name" value="LbH_MAT_like"/>
    <property type="match status" value="1"/>
</dbReference>
<dbReference type="RefSeq" id="WP_305944294.1">
    <property type="nucleotide sequence ID" value="NZ_JAUZVY010000001.1"/>
</dbReference>
<keyword evidence="1" id="KW-0812">Transmembrane</keyword>
<organism evidence="2 3">
    <name type="scientific">Alkalimonas delamerensis</name>
    <dbReference type="NCBI Taxonomy" id="265981"/>
    <lineage>
        <taxon>Bacteria</taxon>
        <taxon>Pseudomonadati</taxon>
        <taxon>Pseudomonadota</taxon>
        <taxon>Gammaproteobacteria</taxon>
        <taxon>Alkalimonas</taxon>
    </lineage>
</organism>
<keyword evidence="2" id="KW-0012">Acyltransferase</keyword>
<proteinExistence type="predicted"/>
<keyword evidence="2" id="KW-0808">Transferase</keyword>
<dbReference type="GO" id="GO:0016746">
    <property type="term" value="F:acyltransferase activity"/>
    <property type="evidence" value="ECO:0007669"/>
    <property type="project" value="UniProtKB-KW"/>
</dbReference>
<dbReference type="Proteomes" id="UP001236258">
    <property type="component" value="Unassembled WGS sequence"/>
</dbReference>
<dbReference type="InterPro" id="IPR001451">
    <property type="entry name" value="Hexapep"/>
</dbReference>
<evidence type="ECO:0000313" key="3">
    <source>
        <dbReference type="Proteomes" id="UP001236258"/>
    </source>
</evidence>
<gene>
    <name evidence="2" type="ORF">Q3O59_03740</name>
</gene>
<dbReference type="InterPro" id="IPR011004">
    <property type="entry name" value="Trimer_LpxA-like_sf"/>
</dbReference>
<dbReference type="EC" id="2.3.1.-" evidence="2"/>
<accession>A0ABT9GME1</accession>
<keyword evidence="1" id="KW-0472">Membrane</keyword>
<keyword evidence="1" id="KW-1133">Transmembrane helix</keyword>
<dbReference type="EMBL" id="JAUZVY010000001">
    <property type="protein sequence ID" value="MDP4528142.1"/>
    <property type="molecule type" value="Genomic_DNA"/>
</dbReference>
<feature type="transmembrane region" description="Helical" evidence="1">
    <location>
        <begin position="12"/>
        <end position="30"/>
    </location>
</feature>
<dbReference type="SUPFAM" id="SSF51161">
    <property type="entry name" value="Trimeric LpxA-like enzymes"/>
    <property type="match status" value="1"/>
</dbReference>
<dbReference type="Pfam" id="PF00132">
    <property type="entry name" value="Hexapep"/>
    <property type="match status" value="1"/>
</dbReference>
<name>A0ABT9GME1_9GAMM</name>